<protein>
    <submittedName>
        <fullName evidence="1">Uncharacterized protein</fullName>
    </submittedName>
</protein>
<organism evidence="1 2">
    <name type="scientific">Acinetobacter baumannii 625974</name>
    <dbReference type="NCBI Taxonomy" id="1310607"/>
    <lineage>
        <taxon>Bacteria</taxon>
        <taxon>Pseudomonadati</taxon>
        <taxon>Pseudomonadota</taxon>
        <taxon>Gammaproteobacteria</taxon>
        <taxon>Moraxellales</taxon>
        <taxon>Moraxellaceae</taxon>
        <taxon>Acinetobacter</taxon>
        <taxon>Acinetobacter calcoaceticus/baumannii complex</taxon>
    </lineage>
</organism>
<dbReference type="RefSeq" id="WP_032059666.1">
    <property type="nucleotide sequence ID" value="NZ_JEXD01000026.1"/>
</dbReference>
<dbReference type="AlphaFoldDB" id="A0A009PDV4"/>
<comment type="caution">
    <text evidence="1">The sequence shown here is derived from an EMBL/GenBank/DDBJ whole genome shotgun (WGS) entry which is preliminary data.</text>
</comment>
<proteinExistence type="predicted"/>
<sequence length="110" mass="11502">MAIKAKELIPAKYAENTQTTQFIAQAPTAIDKFTITNTSASVVKFSANLVLASSTAGTSNLVIKEKTVAAGDTYICPELVGHNLEVGSSISTLVDTADSLVIRASGREIT</sequence>
<evidence type="ECO:0000313" key="2">
    <source>
        <dbReference type="Proteomes" id="UP000021108"/>
    </source>
</evidence>
<name>A0A009PDV4_ACIBA</name>
<dbReference type="PATRIC" id="fig|1310607.3.peg.2665"/>
<accession>A0A009PDV4</accession>
<reference evidence="1 2" key="1">
    <citation type="submission" date="2014-02" db="EMBL/GenBank/DDBJ databases">
        <title>Comparative genomics and transcriptomics to identify genetic mechanisms underlying the emergence of carbapenem resistant Acinetobacter baumannii (CRAb).</title>
        <authorList>
            <person name="Harris A.D."/>
            <person name="Johnson K.J."/>
            <person name="George J."/>
            <person name="Shefchek K."/>
            <person name="Daugherty S.C."/>
            <person name="Parankush S."/>
            <person name="Sadzewicz L."/>
            <person name="Tallon L."/>
            <person name="Sengamalay N."/>
            <person name="Hazen T.H."/>
            <person name="Rasko D.A."/>
        </authorList>
    </citation>
    <scope>NUCLEOTIDE SEQUENCE [LARGE SCALE GENOMIC DNA]</scope>
    <source>
        <strain evidence="1 2">625974</strain>
    </source>
</reference>
<dbReference type="EMBL" id="JEXD01000026">
    <property type="protein sequence ID" value="EXC06246.1"/>
    <property type="molecule type" value="Genomic_DNA"/>
</dbReference>
<evidence type="ECO:0000313" key="1">
    <source>
        <dbReference type="EMBL" id="EXC06246.1"/>
    </source>
</evidence>
<dbReference type="Proteomes" id="UP000021108">
    <property type="component" value="Unassembled WGS sequence"/>
</dbReference>
<gene>
    <name evidence="1" type="ORF">J506_2755</name>
</gene>